<evidence type="ECO:0000256" key="8">
    <source>
        <dbReference type="ARBA" id="ARBA00022691"/>
    </source>
</evidence>
<dbReference type="InterPro" id="IPR029063">
    <property type="entry name" value="SAM-dependent_MTases_sf"/>
</dbReference>
<dbReference type="NCBIfam" id="NF011494">
    <property type="entry name" value="PRK14902.1"/>
    <property type="match status" value="1"/>
</dbReference>
<dbReference type="FunFam" id="3.40.50.150:FF:000022">
    <property type="entry name" value="Ribosomal RNA small subunit methyltransferase B"/>
    <property type="match status" value="1"/>
</dbReference>
<feature type="binding site" evidence="13">
    <location>
        <position position="307"/>
    </location>
    <ligand>
        <name>S-adenosyl-L-methionine</name>
        <dbReference type="ChEBI" id="CHEBI:59789"/>
    </ligand>
</feature>
<dbReference type="GO" id="GO:0006355">
    <property type="term" value="P:regulation of DNA-templated transcription"/>
    <property type="evidence" value="ECO:0007669"/>
    <property type="project" value="InterPro"/>
</dbReference>
<dbReference type="EMBL" id="JADCKB010000005">
    <property type="protein sequence ID" value="MBE5039548.1"/>
    <property type="molecule type" value="Genomic_DNA"/>
</dbReference>
<dbReference type="InterPro" id="IPR023267">
    <property type="entry name" value="RCMT"/>
</dbReference>
<dbReference type="Gene3D" id="1.10.940.10">
    <property type="entry name" value="NusB-like"/>
    <property type="match status" value="1"/>
</dbReference>
<feature type="binding site" evidence="13">
    <location>
        <position position="325"/>
    </location>
    <ligand>
        <name>S-adenosyl-L-methionine</name>
        <dbReference type="ChEBI" id="CHEBI:59789"/>
    </ligand>
</feature>
<evidence type="ECO:0000256" key="6">
    <source>
        <dbReference type="ARBA" id="ARBA00022603"/>
    </source>
</evidence>
<feature type="binding site" evidence="13">
    <location>
        <begin position="256"/>
        <end position="262"/>
    </location>
    <ligand>
        <name>S-adenosyl-L-methionine</name>
        <dbReference type="ChEBI" id="CHEBI:59789"/>
    </ligand>
</feature>
<evidence type="ECO:0000313" key="15">
    <source>
        <dbReference type="EMBL" id="MBE5039548.1"/>
    </source>
</evidence>
<dbReference type="GO" id="GO:0003723">
    <property type="term" value="F:RNA binding"/>
    <property type="evidence" value="ECO:0007669"/>
    <property type="project" value="UniProtKB-UniRule"/>
</dbReference>
<dbReference type="NCBIfam" id="TIGR00563">
    <property type="entry name" value="rsmB"/>
    <property type="match status" value="1"/>
</dbReference>
<dbReference type="SUPFAM" id="SSF53335">
    <property type="entry name" value="S-adenosyl-L-methionine-dependent methyltransferases"/>
    <property type="match status" value="1"/>
</dbReference>
<feature type="binding site" evidence="13">
    <location>
        <position position="280"/>
    </location>
    <ligand>
        <name>S-adenosyl-L-methionine</name>
        <dbReference type="ChEBI" id="CHEBI:59789"/>
    </ligand>
</feature>
<comment type="subcellular location">
    <subcellularLocation>
        <location evidence="2">Cytoplasm</location>
    </subcellularLocation>
</comment>
<dbReference type="PANTHER" id="PTHR22807">
    <property type="entry name" value="NOP2 YEAST -RELATED NOL1/NOP2/FMU SUN DOMAIN-CONTAINING"/>
    <property type="match status" value="1"/>
</dbReference>
<dbReference type="Pfam" id="PF01029">
    <property type="entry name" value="NusB"/>
    <property type="match status" value="1"/>
</dbReference>
<evidence type="ECO:0000256" key="13">
    <source>
        <dbReference type="PROSITE-ProRule" id="PRU01023"/>
    </source>
</evidence>
<comment type="caution">
    <text evidence="15">The sequence shown here is derived from an EMBL/GenBank/DDBJ whole genome shotgun (WGS) entry which is preliminary data.</text>
</comment>
<dbReference type="GO" id="GO:0008649">
    <property type="term" value="F:rRNA methyltransferase activity"/>
    <property type="evidence" value="ECO:0007669"/>
    <property type="project" value="InterPro"/>
</dbReference>
<dbReference type="SUPFAM" id="SSF48013">
    <property type="entry name" value="NusB-like"/>
    <property type="match status" value="1"/>
</dbReference>
<evidence type="ECO:0000256" key="10">
    <source>
        <dbReference type="ARBA" id="ARBA00030399"/>
    </source>
</evidence>
<dbReference type="RefSeq" id="WP_226392110.1">
    <property type="nucleotide sequence ID" value="NZ_JADCKB010000005.1"/>
</dbReference>
<accession>A0A9D5M167</accession>
<evidence type="ECO:0000256" key="12">
    <source>
        <dbReference type="ARBA" id="ARBA00047283"/>
    </source>
</evidence>
<dbReference type="PROSITE" id="PS51686">
    <property type="entry name" value="SAM_MT_RSMB_NOP"/>
    <property type="match status" value="1"/>
</dbReference>
<evidence type="ECO:0000256" key="1">
    <source>
        <dbReference type="ARBA" id="ARBA00002724"/>
    </source>
</evidence>
<dbReference type="Gene3D" id="3.30.70.1170">
    <property type="entry name" value="Sun protein, domain 3"/>
    <property type="match status" value="1"/>
</dbReference>
<evidence type="ECO:0000256" key="11">
    <source>
        <dbReference type="ARBA" id="ARBA00031088"/>
    </source>
</evidence>
<dbReference type="Gene3D" id="3.40.50.150">
    <property type="entry name" value="Vaccinia Virus protein VP39"/>
    <property type="match status" value="1"/>
</dbReference>
<evidence type="ECO:0000256" key="9">
    <source>
        <dbReference type="ARBA" id="ARBA00022884"/>
    </source>
</evidence>
<dbReference type="InterPro" id="IPR035926">
    <property type="entry name" value="NusB-like_sf"/>
</dbReference>
<evidence type="ECO:0000259" key="14">
    <source>
        <dbReference type="PROSITE" id="PS51686"/>
    </source>
</evidence>
<organism evidence="15 16">
    <name type="scientific">Ructibacterium gallinarum</name>
    <dbReference type="NCBI Taxonomy" id="2779355"/>
    <lineage>
        <taxon>Bacteria</taxon>
        <taxon>Bacillati</taxon>
        <taxon>Bacillota</taxon>
        <taxon>Clostridia</taxon>
        <taxon>Eubacteriales</taxon>
        <taxon>Oscillospiraceae</taxon>
        <taxon>Ructibacterium</taxon>
    </lineage>
</organism>
<dbReference type="Pfam" id="PF22458">
    <property type="entry name" value="RsmF-B_ferredox"/>
    <property type="match status" value="1"/>
</dbReference>
<dbReference type="Pfam" id="PF01189">
    <property type="entry name" value="Methyltr_RsmB-F"/>
    <property type="match status" value="1"/>
</dbReference>
<dbReference type="PRINTS" id="PR02008">
    <property type="entry name" value="RCMTFAMILY"/>
</dbReference>
<dbReference type="CDD" id="cd02440">
    <property type="entry name" value="AdoMet_MTases"/>
    <property type="match status" value="1"/>
</dbReference>
<keyword evidence="8 13" id="KW-0949">S-adenosyl-L-methionine</keyword>
<keyword evidence="4" id="KW-0963">Cytoplasm</keyword>
<proteinExistence type="inferred from homology"/>
<dbReference type="GO" id="GO:0005737">
    <property type="term" value="C:cytoplasm"/>
    <property type="evidence" value="ECO:0007669"/>
    <property type="project" value="UniProtKB-SubCell"/>
</dbReference>
<feature type="active site" description="Nucleophile" evidence="13">
    <location>
        <position position="378"/>
    </location>
</feature>
<feature type="domain" description="SAM-dependent MTase RsmB/NOP-type" evidence="14">
    <location>
        <begin position="168"/>
        <end position="428"/>
    </location>
</feature>
<dbReference type="InterPro" id="IPR004573">
    <property type="entry name" value="rRNA_ssu_MeTfrase_B"/>
</dbReference>
<dbReference type="Proteomes" id="UP000806542">
    <property type="component" value="Unassembled WGS sequence"/>
</dbReference>
<keyword evidence="7 13" id="KW-0808">Transferase</keyword>
<dbReference type="InterPro" id="IPR049560">
    <property type="entry name" value="MeTrfase_RsmB-F_NOP2_cat"/>
</dbReference>
<keyword evidence="16" id="KW-1185">Reference proteome</keyword>
<keyword evidence="9 13" id="KW-0694">RNA-binding</keyword>
<evidence type="ECO:0000313" key="16">
    <source>
        <dbReference type="Proteomes" id="UP000806542"/>
    </source>
</evidence>
<comment type="similarity">
    <text evidence="13">Belongs to the class I-like SAM-binding methyltransferase superfamily. RsmB/NOP family.</text>
</comment>
<keyword evidence="5" id="KW-0698">rRNA processing</keyword>
<evidence type="ECO:0000256" key="3">
    <source>
        <dbReference type="ARBA" id="ARBA00012140"/>
    </source>
</evidence>
<evidence type="ECO:0000256" key="5">
    <source>
        <dbReference type="ARBA" id="ARBA00022552"/>
    </source>
</evidence>
<evidence type="ECO:0000256" key="7">
    <source>
        <dbReference type="ARBA" id="ARBA00022679"/>
    </source>
</evidence>
<gene>
    <name evidence="15" type="primary">rsmB</name>
    <name evidence="15" type="ORF">INF28_03600</name>
</gene>
<dbReference type="InterPro" id="IPR054728">
    <property type="entry name" value="RsmB-like_ferredoxin"/>
</dbReference>
<keyword evidence="6 13" id="KW-0489">Methyltransferase</keyword>
<dbReference type="PANTHER" id="PTHR22807:SF53">
    <property type="entry name" value="RIBOSOMAL RNA SMALL SUBUNIT METHYLTRANSFERASE B-RELATED"/>
    <property type="match status" value="1"/>
</dbReference>
<reference evidence="15" key="1">
    <citation type="submission" date="2020-10" db="EMBL/GenBank/DDBJ databases">
        <title>ChiBAC.</title>
        <authorList>
            <person name="Zenner C."/>
            <person name="Hitch T.C.A."/>
            <person name="Clavel T."/>
        </authorList>
    </citation>
    <scope>NUCLEOTIDE SEQUENCE</scope>
    <source>
        <strain evidence="15">DSM 107454</strain>
    </source>
</reference>
<protein>
    <recommendedName>
        <fullName evidence="3">16S rRNA (cytosine(967)-C(5))-methyltransferase</fullName>
        <ecNumber evidence="3">2.1.1.176</ecNumber>
    </recommendedName>
    <alternativeName>
        <fullName evidence="10">16S rRNA m5C967 methyltransferase</fullName>
    </alternativeName>
    <alternativeName>
        <fullName evidence="11">rRNA (cytosine-C(5)-)-methyltransferase RsmB</fullName>
    </alternativeName>
</protein>
<evidence type="ECO:0000256" key="4">
    <source>
        <dbReference type="ARBA" id="ARBA00022490"/>
    </source>
</evidence>
<comment type="function">
    <text evidence="1">Specifically methylates the cytosine at position 967 (m5C967) of 16S rRNA.</text>
</comment>
<sequence>MTGARELVLKGLYRIEKDGAYSNKVLTDILRTPGLSEQDRAFANALLMGVVGSKLKLDYIIQLFSRIKLKKLSLWVLLILRMGVYQLTEMEHIPDRAACSESMHLAEKYAHKAARGYINGVLRSIAREKGQIVYPEEISERFSVLYSCPLWLTRKLLDQYGEEGCKKILCDSHIPHPVTLRVNRLKTTPKRLIGLLLEEGVTTREIGENCLKAESALDIRRSPAYAQGLYTLQNTSSMEAVRILNPQPGETILDICAAPGGKTGQIAEIMDNRGRVLAFDLHPHKIQLIEKTMQRLGVSCVEASIWDARHLMPQWQGKADRVLADVPCSGIGVMHKKPDIKWKRQESDIPELCTVQADILDTACRYVKPGGVLEYATCTILKEENEEQVAAFLNRNKTFRLDKEKQILAHETGGSGFYIAKMVCVQEK</sequence>
<name>A0A9D5M167_9FIRM</name>
<dbReference type="InterPro" id="IPR006027">
    <property type="entry name" value="NusB_RsmB_TIM44"/>
</dbReference>
<dbReference type="EC" id="2.1.1.176" evidence="3"/>
<evidence type="ECO:0000256" key="2">
    <source>
        <dbReference type="ARBA" id="ARBA00004496"/>
    </source>
</evidence>
<comment type="catalytic activity">
    <reaction evidence="12">
        <text>cytidine(967) in 16S rRNA + S-adenosyl-L-methionine = 5-methylcytidine(967) in 16S rRNA + S-adenosyl-L-homocysteine + H(+)</text>
        <dbReference type="Rhea" id="RHEA:42748"/>
        <dbReference type="Rhea" id="RHEA-COMP:10219"/>
        <dbReference type="Rhea" id="RHEA-COMP:10220"/>
        <dbReference type="ChEBI" id="CHEBI:15378"/>
        <dbReference type="ChEBI" id="CHEBI:57856"/>
        <dbReference type="ChEBI" id="CHEBI:59789"/>
        <dbReference type="ChEBI" id="CHEBI:74483"/>
        <dbReference type="ChEBI" id="CHEBI:82748"/>
        <dbReference type="EC" id="2.1.1.176"/>
    </reaction>
</comment>
<dbReference type="InterPro" id="IPR001678">
    <property type="entry name" value="MeTrfase_RsmB-F_NOP2_dom"/>
</dbReference>
<dbReference type="AlphaFoldDB" id="A0A9D5M167"/>